<dbReference type="Proteomes" id="UP001266305">
    <property type="component" value="Unassembled WGS sequence"/>
</dbReference>
<evidence type="ECO:0000313" key="1">
    <source>
        <dbReference type="EMBL" id="KAK2111064.1"/>
    </source>
</evidence>
<proteinExistence type="predicted"/>
<gene>
    <name evidence="1" type="ORF">P7K49_010810</name>
</gene>
<dbReference type="EMBL" id="JASSZA010000005">
    <property type="protein sequence ID" value="KAK2111064.1"/>
    <property type="molecule type" value="Genomic_DNA"/>
</dbReference>
<evidence type="ECO:0000313" key="2">
    <source>
        <dbReference type="Proteomes" id="UP001266305"/>
    </source>
</evidence>
<name>A0ABQ9VNW6_SAGOE</name>
<reference evidence="1 2" key="1">
    <citation type="submission" date="2023-05" db="EMBL/GenBank/DDBJ databases">
        <title>B98-5 Cell Line De Novo Hybrid Assembly: An Optical Mapping Approach.</title>
        <authorList>
            <person name="Kananen K."/>
            <person name="Auerbach J.A."/>
            <person name="Kautto E."/>
            <person name="Blachly J.S."/>
        </authorList>
    </citation>
    <scope>NUCLEOTIDE SEQUENCE [LARGE SCALE GENOMIC DNA]</scope>
    <source>
        <strain evidence="1">B95-8</strain>
        <tissue evidence="1">Cell line</tissue>
    </source>
</reference>
<accession>A0ABQ9VNW6</accession>
<keyword evidence="2" id="KW-1185">Reference proteome</keyword>
<protein>
    <submittedName>
        <fullName evidence="1">Uncharacterized protein</fullName>
    </submittedName>
</protein>
<organism evidence="1 2">
    <name type="scientific">Saguinus oedipus</name>
    <name type="common">Cotton-top tamarin</name>
    <name type="synonym">Oedipomidas oedipus</name>
    <dbReference type="NCBI Taxonomy" id="9490"/>
    <lineage>
        <taxon>Eukaryota</taxon>
        <taxon>Metazoa</taxon>
        <taxon>Chordata</taxon>
        <taxon>Craniata</taxon>
        <taxon>Vertebrata</taxon>
        <taxon>Euteleostomi</taxon>
        <taxon>Mammalia</taxon>
        <taxon>Eutheria</taxon>
        <taxon>Euarchontoglires</taxon>
        <taxon>Primates</taxon>
        <taxon>Haplorrhini</taxon>
        <taxon>Platyrrhini</taxon>
        <taxon>Cebidae</taxon>
        <taxon>Callitrichinae</taxon>
        <taxon>Saguinus</taxon>
    </lineage>
</organism>
<sequence length="144" mass="15020">METVSQSARGHGLGGTDAIRTISTLSRGTQDLAFQVVGGACSGLQCRVHASRGVLRSPRGQGPRGGVGRVGLADRAGRSRRRIFPYAWVSAPTAPEAALKRRAARCGASACSQGSGFLFTYPADSGVKRDPCGSAPKQYEVTEL</sequence>
<comment type="caution">
    <text evidence="1">The sequence shown here is derived from an EMBL/GenBank/DDBJ whole genome shotgun (WGS) entry which is preliminary data.</text>
</comment>